<dbReference type="RefSeq" id="WP_192898029.1">
    <property type="nucleotide sequence ID" value="NZ_RDSM01000002.1"/>
</dbReference>
<feature type="transmembrane region" description="Helical" evidence="1">
    <location>
        <begin position="72"/>
        <end position="95"/>
    </location>
</feature>
<evidence type="ECO:0000259" key="2">
    <source>
        <dbReference type="Pfam" id="PF07786"/>
    </source>
</evidence>
<keyword evidence="4" id="KW-1185">Reference proteome</keyword>
<reference evidence="3 4" key="1">
    <citation type="submission" date="2018-11" db="EMBL/GenBank/DDBJ databases">
        <authorList>
            <person name="Mardanov A.V."/>
            <person name="Ravin N.V."/>
            <person name="Dedysh S.N."/>
        </authorList>
    </citation>
    <scope>NUCLEOTIDE SEQUENCE [LARGE SCALE GENOMIC DNA]</scope>
    <source>
        <strain evidence="3 4">AF10</strain>
    </source>
</reference>
<keyword evidence="1" id="KW-1133">Transmembrane helix</keyword>
<evidence type="ECO:0000256" key="1">
    <source>
        <dbReference type="SAM" id="Phobius"/>
    </source>
</evidence>
<dbReference type="Proteomes" id="UP000289437">
    <property type="component" value="Unassembled WGS sequence"/>
</dbReference>
<dbReference type="EMBL" id="RDSM01000002">
    <property type="protein sequence ID" value="RXH56026.1"/>
    <property type="molecule type" value="Genomic_DNA"/>
</dbReference>
<feature type="transmembrane region" description="Helical" evidence="1">
    <location>
        <begin position="116"/>
        <end position="133"/>
    </location>
</feature>
<sequence>MVKEVMASIPVVEASLNPAVSAAPVSMTRPASSRVLAIDILRGVTVAFMILVNDPGDGTHVYAQLEHASWNGWTLTDLVFPNFLFLVGAATIFSLDGRIRKGDSRAELAKHLFLRSGKIFLLKMILTAVPYFHMTHLRIYGVLTRIALCYLAGGLILLGTRSMRILAPLAAAILAAYWAILRFVPVPGYGLPGRDVPFLDKDGNLVAWIDRGINAFLQRTIHTGALYEHTRDPEGLLSTLPAIATVLIGAMAALWLRENVNDRSRARNGLLLAGVVSFAAGIFWGQWFPINKNLWTSSFVLMAAGWAMTGLGLFYWLIDDRRLHETNRVGRWLTKPALIFGSNAITAYAMSSIFVKTLLFIKVHDGDKITNGWGYAYHRLLAPNNNSTEFKSLAFAIGFVAVCFIPNWLLFRKKIFIKI</sequence>
<feature type="transmembrane region" description="Helical" evidence="1">
    <location>
        <begin position="268"/>
        <end position="287"/>
    </location>
</feature>
<feature type="transmembrane region" description="Helical" evidence="1">
    <location>
        <begin position="299"/>
        <end position="318"/>
    </location>
</feature>
<feature type="transmembrane region" description="Helical" evidence="1">
    <location>
        <begin position="393"/>
        <end position="411"/>
    </location>
</feature>
<comment type="caution">
    <text evidence="3">The sequence shown here is derived from an EMBL/GenBank/DDBJ whole genome shotgun (WGS) entry which is preliminary data.</text>
</comment>
<proteinExistence type="predicted"/>
<feature type="transmembrane region" description="Helical" evidence="1">
    <location>
        <begin position="338"/>
        <end position="361"/>
    </location>
</feature>
<dbReference type="PANTHER" id="PTHR31061">
    <property type="entry name" value="LD22376P"/>
    <property type="match status" value="1"/>
</dbReference>
<accession>A0A4Q0T3B7</accession>
<evidence type="ECO:0000313" key="3">
    <source>
        <dbReference type="EMBL" id="RXH56026.1"/>
    </source>
</evidence>
<feature type="transmembrane region" description="Helical" evidence="1">
    <location>
        <begin position="236"/>
        <end position="256"/>
    </location>
</feature>
<feature type="transmembrane region" description="Helical" evidence="1">
    <location>
        <begin position="165"/>
        <end position="184"/>
    </location>
</feature>
<organism evidence="3 4">
    <name type="scientific">Granulicella sibirica</name>
    <dbReference type="NCBI Taxonomy" id="2479048"/>
    <lineage>
        <taxon>Bacteria</taxon>
        <taxon>Pseudomonadati</taxon>
        <taxon>Acidobacteriota</taxon>
        <taxon>Terriglobia</taxon>
        <taxon>Terriglobales</taxon>
        <taxon>Acidobacteriaceae</taxon>
        <taxon>Granulicella</taxon>
    </lineage>
</organism>
<dbReference type="PANTHER" id="PTHR31061:SF24">
    <property type="entry name" value="LD22376P"/>
    <property type="match status" value="1"/>
</dbReference>
<feature type="transmembrane region" description="Helical" evidence="1">
    <location>
        <begin position="139"/>
        <end position="158"/>
    </location>
</feature>
<protein>
    <submittedName>
        <fullName evidence="3">N-acetylglucosamine related transporter, NagX</fullName>
    </submittedName>
</protein>
<keyword evidence="1" id="KW-0472">Membrane</keyword>
<dbReference type="Pfam" id="PF07786">
    <property type="entry name" value="HGSNAT_cat"/>
    <property type="match status" value="1"/>
</dbReference>
<evidence type="ECO:0000313" key="4">
    <source>
        <dbReference type="Proteomes" id="UP000289437"/>
    </source>
</evidence>
<feature type="transmembrane region" description="Helical" evidence="1">
    <location>
        <begin position="35"/>
        <end position="52"/>
    </location>
</feature>
<gene>
    <name evidence="3" type="ORF">GRAN_2883</name>
</gene>
<feature type="domain" description="Heparan-alpha-glucosaminide N-acetyltransferase catalytic" evidence="2">
    <location>
        <begin position="34"/>
        <end position="262"/>
    </location>
</feature>
<dbReference type="AlphaFoldDB" id="A0A4Q0T3B7"/>
<keyword evidence="1" id="KW-0812">Transmembrane</keyword>
<dbReference type="InterPro" id="IPR012429">
    <property type="entry name" value="HGSNAT_cat"/>
</dbReference>
<reference evidence="4" key="2">
    <citation type="submission" date="2019-02" db="EMBL/GenBank/DDBJ databases">
        <title>Granulicella sibirica sp. nov., a psychrotolerant acidobacterium isolated from an organic soil layer in forested tundra, West Siberia.</title>
        <authorList>
            <person name="Oshkin I.Y."/>
            <person name="Kulichevskaya I.S."/>
            <person name="Rijpstra W.I.C."/>
            <person name="Sinninghe Damste J.S."/>
            <person name="Rakitin A.L."/>
            <person name="Ravin N.V."/>
            <person name="Dedysh S.N."/>
        </authorList>
    </citation>
    <scope>NUCLEOTIDE SEQUENCE [LARGE SCALE GENOMIC DNA]</scope>
    <source>
        <strain evidence="4">AF10</strain>
    </source>
</reference>
<name>A0A4Q0T3B7_9BACT</name>